<feature type="binding site" evidence="2">
    <location>
        <begin position="98"/>
        <end position="101"/>
    </location>
    <ligand>
        <name>substrate</name>
    </ligand>
</feature>
<accession>A0A0L0H6G3</accession>
<dbReference type="InterPro" id="IPR050275">
    <property type="entry name" value="PGM_Phosphatase"/>
</dbReference>
<feature type="active site" description="Tele-phosphohistidine intermediate" evidence="1">
    <location>
        <position position="15"/>
    </location>
</feature>
<dbReference type="OMA" id="RCFIVRH"/>
<organism evidence="3 4">
    <name type="scientific">Spizellomyces punctatus (strain DAOM BR117)</name>
    <dbReference type="NCBI Taxonomy" id="645134"/>
    <lineage>
        <taxon>Eukaryota</taxon>
        <taxon>Fungi</taxon>
        <taxon>Fungi incertae sedis</taxon>
        <taxon>Chytridiomycota</taxon>
        <taxon>Chytridiomycota incertae sedis</taxon>
        <taxon>Chytridiomycetes</taxon>
        <taxon>Spizellomycetales</taxon>
        <taxon>Spizellomycetaceae</taxon>
        <taxon>Spizellomyces</taxon>
    </lineage>
</organism>
<dbReference type="InterPro" id="IPR029033">
    <property type="entry name" value="His_PPase_superfam"/>
</dbReference>
<dbReference type="FunCoup" id="A0A0L0H6G3">
    <property type="interactions" value="294"/>
</dbReference>
<dbReference type="Pfam" id="PF00300">
    <property type="entry name" value="His_Phos_1"/>
    <property type="match status" value="1"/>
</dbReference>
<dbReference type="GeneID" id="27690854"/>
<dbReference type="GO" id="GO:0070297">
    <property type="term" value="P:regulation of phosphorelay signal transduction system"/>
    <property type="evidence" value="ECO:0007669"/>
    <property type="project" value="TreeGrafter"/>
</dbReference>
<dbReference type="InParanoid" id="A0A0L0H6G3"/>
<dbReference type="EMBL" id="KQ257466">
    <property type="protein sequence ID" value="KNC96822.1"/>
    <property type="molecule type" value="Genomic_DNA"/>
</dbReference>
<evidence type="ECO:0000313" key="3">
    <source>
        <dbReference type="EMBL" id="KNC96822.1"/>
    </source>
</evidence>
<feature type="active site" description="Proton donor/acceptor" evidence="1">
    <location>
        <position position="98"/>
    </location>
</feature>
<dbReference type="Gene3D" id="3.40.50.1240">
    <property type="entry name" value="Phosphoglycerate mutase-like"/>
    <property type="match status" value="1"/>
</dbReference>
<protein>
    <recommendedName>
        <fullName evidence="5">Phosphoglycerate mutase</fullName>
    </recommendedName>
</protein>
<dbReference type="SMART" id="SM00855">
    <property type="entry name" value="PGAM"/>
    <property type="match status" value="1"/>
</dbReference>
<reference evidence="3 4" key="1">
    <citation type="submission" date="2009-08" db="EMBL/GenBank/DDBJ databases">
        <title>The Genome Sequence of Spizellomyces punctatus strain DAOM BR117.</title>
        <authorList>
            <consortium name="The Broad Institute Genome Sequencing Platform"/>
            <person name="Russ C."/>
            <person name="Cuomo C."/>
            <person name="Shea T."/>
            <person name="Young S.K."/>
            <person name="Zeng Q."/>
            <person name="Koehrsen M."/>
            <person name="Haas B."/>
            <person name="Borodovsky M."/>
            <person name="Guigo R."/>
            <person name="Alvarado L."/>
            <person name="Berlin A."/>
            <person name="Bochicchio J."/>
            <person name="Borenstein D."/>
            <person name="Chapman S."/>
            <person name="Chen Z."/>
            <person name="Engels R."/>
            <person name="Freedman E."/>
            <person name="Gellesch M."/>
            <person name="Goldberg J."/>
            <person name="Griggs A."/>
            <person name="Gujja S."/>
            <person name="Heiman D."/>
            <person name="Hepburn T."/>
            <person name="Howarth C."/>
            <person name="Jen D."/>
            <person name="Larson L."/>
            <person name="Lewis B."/>
            <person name="Mehta T."/>
            <person name="Park D."/>
            <person name="Pearson M."/>
            <person name="Roberts A."/>
            <person name="Saif S."/>
            <person name="Shenoy N."/>
            <person name="Sisk P."/>
            <person name="Stolte C."/>
            <person name="Sykes S."/>
            <person name="Thomson T."/>
            <person name="Walk T."/>
            <person name="White J."/>
            <person name="Yandava C."/>
            <person name="Burger G."/>
            <person name="Gray M.W."/>
            <person name="Holland P.W.H."/>
            <person name="King N."/>
            <person name="Lang F.B.F."/>
            <person name="Roger A.J."/>
            <person name="Ruiz-Trillo I."/>
            <person name="Lander E."/>
            <person name="Nusbaum C."/>
        </authorList>
    </citation>
    <scope>NUCLEOTIDE SEQUENCE [LARGE SCALE GENOMIC DNA]</scope>
    <source>
        <strain evidence="3 4">DAOM BR117</strain>
    </source>
</reference>
<dbReference type="PANTHER" id="PTHR48100:SF15">
    <property type="entry name" value="SEDOHEPTULOSE 1,7-BISPHOSPHATASE"/>
    <property type="match status" value="1"/>
</dbReference>
<evidence type="ECO:0000256" key="2">
    <source>
        <dbReference type="PIRSR" id="PIRSR613078-2"/>
    </source>
</evidence>
<proteinExistence type="predicted"/>
<dbReference type="CDD" id="cd07067">
    <property type="entry name" value="HP_PGM_like"/>
    <property type="match status" value="1"/>
</dbReference>
<feature type="binding site" evidence="2">
    <location>
        <position position="71"/>
    </location>
    <ligand>
        <name>substrate</name>
    </ligand>
</feature>
<dbReference type="Proteomes" id="UP000053201">
    <property type="component" value="Unassembled WGS sequence"/>
</dbReference>
<sequence>MPDRRGNWSIALVRHGATEWTATGQHTGATDIPLSDVGVKQAQCLGRHFARTFHGDLTRQYAYAFVSPKERAKQTCDVVLKLAGGKTLKVIEDRDLAEWNYGEYEGLTSAEIRKRDPAGEDWNVFIHGCPGGETAADVGKRVDRFLQRARELALSLDNPKNILAFSHGHVLRVLGARWIGLPPDHGRFLAYNTAAVSYLAFEHNNLNEPVLQEWNSVTHLVVEDCLQHEFECSF</sequence>
<dbReference type="STRING" id="645134.A0A0L0H6G3"/>
<evidence type="ECO:0000256" key="1">
    <source>
        <dbReference type="PIRSR" id="PIRSR613078-1"/>
    </source>
</evidence>
<dbReference type="GO" id="GO:0046390">
    <property type="term" value="P:ribose phosphate biosynthetic process"/>
    <property type="evidence" value="ECO:0007669"/>
    <property type="project" value="EnsemblFungi"/>
</dbReference>
<dbReference type="GO" id="GO:0050278">
    <property type="term" value="F:sedoheptulose-bisphosphatase activity"/>
    <property type="evidence" value="ECO:0007669"/>
    <property type="project" value="EnsemblFungi"/>
</dbReference>
<dbReference type="RefSeq" id="XP_016604862.1">
    <property type="nucleotide sequence ID" value="XM_016755813.1"/>
</dbReference>
<dbReference type="InterPro" id="IPR013078">
    <property type="entry name" value="His_Pase_superF_clade-1"/>
</dbReference>
<dbReference type="SUPFAM" id="SSF53254">
    <property type="entry name" value="Phosphoglycerate mutase-like"/>
    <property type="match status" value="1"/>
</dbReference>
<gene>
    <name evidence="3" type="ORF">SPPG_07656</name>
</gene>
<evidence type="ECO:0008006" key="5">
    <source>
        <dbReference type="Google" id="ProtNLM"/>
    </source>
</evidence>
<dbReference type="GO" id="GO:0101006">
    <property type="term" value="F:protein histidine phosphatase activity"/>
    <property type="evidence" value="ECO:0007669"/>
    <property type="project" value="TreeGrafter"/>
</dbReference>
<dbReference type="OrthoDB" id="4818801at2759"/>
<name>A0A0L0H6G3_SPIPD</name>
<dbReference type="AlphaFoldDB" id="A0A0L0H6G3"/>
<keyword evidence="4" id="KW-1185">Reference proteome</keyword>
<dbReference type="PANTHER" id="PTHR48100">
    <property type="entry name" value="BROAD-SPECIFICITY PHOSPHATASE YOR283W-RELATED"/>
    <property type="match status" value="1"/>
</dbReference>
<feature type="binding site" evidence="2">
    <location>
        <begin position="27"/>
        <end position="28"/>
    </location>
    <ligand>
        <name>substrate</name>
    </ligand>
</feature>
<evidence type="ECO:0000313" key="4">
    <source>
        <dbReference type="Proteomes" id="UP000053201"/>
    </source>
</evidence>
<dbReference type="VEuPathDB" id="FungiDB:SPPG_07656"/>
<dbReference type="eggNOG" id="KOG0235">
    <property type="taxonomic scope" value="Eukaryota"/>
</dbReference>